<feature type="compositionally biased region" description="Polar residues" evidence="7">
    <location>
        <begin position="32"/>
        <end position="41"/>
    </location>
</feature>
<evidence type="ECO:0000259" key="8">
    <source>
        <dbReference type="Pfam" id="PF07989"/>
    </source>
</evidence>
<feature type="domain" description="Pericentrin/AKAP-450 centrosomal targeting" evidence="9">
    <location>
        <begin position="1294"/>
        <end position="1389"/>
    </location>
</feature>
<protein>
    <recommendedName>
        <fullName evidence="12">Spindle-pole body protein</fullName>
    </recommendedName>
</protein>
<reference evidence="10 11" key="1">
    <citation type="journal article" date="2024" name="IMA Fungus">
        <title>IMA Genome - F19 : A genome assembly and annotation guide to empower mycologists, including annotated draft genome sequences of Ceratocystis pirilliformis, Diaporthe australafricana, Fusarium ophioides, Paecilomyces lecythidis, and Sporothrix stenoceras.</title>
        <authorList>
            <person name="Aylward J."/>
            <person name="Wilson A.M."/>
            <person name="Visagie C.M."/>
            <person name="Spraker J."/>
            <person name="Barnes I."/>
            <person name="Buitendag C."/>
            <person name="Ceriani C."/>
            <person name="Del Mar Angel L."/>
            <person name="du Plessis D."/>
            <person name="Fuchs T."/>
            <person name="Gasser K."/>
            <person name="Kramer D."/>
            <person name="Li W."/>
            <person name="Munsamy K."/>
            <person name="Piso A."/>
            <person name="Price J.L."/>
            <person name="Sonnekus B."/>
            <person name="Thomas C."/>
            <person name="van der Nest A."/>
            <person name="van Dijk A."/>
            <person name="van Heerden A."/>
            <person name="van Vuuren N."/>
            <person name="Yilmaz N."/>
            <person name="Duong T.A."/>
            <person name="van der Merwe N.A."/>
            <person name="Wingfield M.J."/>
            <person name="Wingfield B.D."/>
        </authorList>
    </citation>
    <scope>NUCLEOTIDE SEQUENCE [LARGE SCALE GENOMIC DNA]</scope>
    <source>
        <strain evidence="10 11">CMW 5346</strain>
    </source>
</reference>
<dbReference type="Gene3D" id="1.10.287.1490">
    <property type="match status" value="1"/>
</dbReference>
<dbReference type="Pfam" id="PF07989">
    <property type="entry name" value="Cnn_1N"/>
    <property type="match status" value="1"/>
</dbReference>
<dbReference type="Proteomes" id="UP001583186">
    <property type="component" value="Unassembled WGS sequence"/>
</dbReference>
<evidence type="ECO:0000313" key="11">
    <source>
        <dbReference type="Proteomes" id="UP001583186"/>
    </source>
</evidence>
<keyword evidence="4 6" id="KW-0175">Coiled coil</keyword>
<feature type="compositionally biased region" description="Polar residues" evidence="7">
    <location>
        <begin position="61"/>
        <end position="78"/>
    </location>
</feature>
<gene>
    <name evidence="10" type="ORF">Sste5346_003028</name>
</gene>
<proteinExistence type="predicted"/>
<keyword evidence="5" id="KW-0206">Cytoskeleton</keyword>
<comment type="subcellular location">
    <subcellularLocation>
        <location evidence="1">Cytoplasm</location>
        <location evidence="1">Cytoskeleton</location>
        <location evidence="1">Microtubule organizing center</location>
    </subcellularLocation>
</comment>
<feature type="region of interest" description="Disordered" evidence="7">
    <location>
        <begin position="710"/>
        <end position="732"/>
    </location>
</feature>
<sequence>MVHPGLGGLDTPRTNAGDATYLERPPDFDVSQEMSFQSPTKDGNIFDQMRNGGKPNLRTPRGSSNNNGARAPFSNRQNLPEGIGGVEFTPLLKSATRNSARRGFRGKENGAAGAVPFSLGKIDEDDTTTPIPGAMDLSSFGVSRNMSYVDSTPLPHIDSSSIASTPIAIRPRGGGGGGDNNRDNGGPLQDGNQLSLREQENVIDRIEKENFGLKLKIHFLEEALRKAGPGFSDAALKENTELKVDKVTLQRELQRCKKLLISAEQNLENYRQEMLNMQDKMAQRQADEGLRAELERLRDELAAKDADIEELQRQVDEQNDKARDEIEDLEADLREKDRIITQKEDELEDLQVSMEARMEENRERIAELEEKANSSEKLDEAKETIDDLEADIRRLEQQIDDMKEKLDEAVTERKRAEEDLDELQEEMANKSVHTKGLSRQVEEKVARLQGEVDKSQRELEQLQEKHEEQLKEAEDLKLKLKESRQARDTAEREALAATSQLKEAHADLNMARDQKTLLQTRHDTLAAESAPLQRDVHRLEKAVAQLENDLDEERQHALEVEQDLGVQVKAEMERLNKHIIDLQTEISEKEHLYDIDSEKWDTDREHLEAERNRLQQTINRLRETEGALSGKEAQLQELMDSERMRHESEENVLRRQLESLQSQLDTRQGTLDGLRKELASVRDELRSSQLASQTAKNKCERLEDEVEALQRSRNRDAEQARQDKDLAQEERDSLRKQLATLRAGGANATSTAAAVTALQESAASTAQQHREQIDRMRTQITESASNVARITKEKQGLQDQLANINIELHSLRASLTETKVERDEIKEQLRRSQQHEGDTFRVDQERIDLRTAKMKLDSEVRRLRDENKSLADQCQTLETTLEEELEKAANEEERLGQEVRQLQSLRLRSSTTESQELQAARRTIRDLERRIEDFEVAAATAAVLPPSINTAGNDDTNTGELSMMRRDLSAARAKEREYLQREATHKEAVKTLRRQIADLERAAHEADMDRLMRSPEATVDVGSTTSPSSSAARKAEIVQLREQLLAAHQSVAEMKRTLREAERNAESSAASAEELEIRIGEVEEERAILEQALDEAQEAAAEAASTHEAALRRVQTKLERYRHERDELALALADVQNKAGSDSESVSSEMSREERSNLHAMLRKTQVEAEALEHDLRDHRTALDEAVRSEETLRAKLERARGERAAYRADAERLQRAVNDLQESASKTRAAMHYGTTTDAPNNTRELVLAAASVSQRNGNADTDALVRASEEQSIRHRKELRGLGMQIDWMQARWEREARLRCGAVLGKQLVSQDLEMRIACNKADLRMLQDILHQLGVKQPVLQSTSIEAASGKALVVKSASSARKTLRRAVLAVQFMVRIQQTAGTWAKHEATRQRLAAAAEGVRKAERMQQMRAAWRVQLATAASSRGQ</sequence>
<evidence type="ECO:0000256" key="4">
    <source>
        <dbReference type="ARBA" id="ARBA00023054"/>
    </source>
</evidence>
<evidence type="ECO:0000256" key="6">
    <source>
        <dbReference type="SAM" id="Coils"/>
    </source>
</evidence>
<dbReference type="PANTHER" id="PTHR43941">
    <property type="entry name" value="STRUCTURAL MAINTENANCE OF CHROMOSOMES PROTEIN 2"/>
    <property type="match status" value="1"/>
</dbReference>
<dbReference type="InterPro" id="IPR012943">
    <property type="entry name" value="Cnn_1N"/>
</dbReference>
<evidence type="ECO:0000256" key="5">
    <source>
        <dbReference type="ARBA" id="ARBA00023212"/>
    </source>
</evidence>
<comment type="caution">
    <text evidence="10">The sequence shown here is derived from an EMBL/GenBank/DDBJ whole genome shotgun (WGS) entry which is preliminary data.</text>
</comment>
<evidence type="ECO:0008006" key="12">
    <source>
        <dbReference type="Google" id="ProtNLM"/>
    </source>
</evidence>
<feature type="region of interest" description="Disordered" evidence="7">
    <location>
        <begin position="1"/>
        <end position="85"/>
    </location>
</feature>
<name>A0ABR3ZEK3_9PEZI</name>
<feature type="region of interest" description="Disordered" evidence="7">
    <location>
        <begin position="157"/>
        <end position="195"/>
    </location>
</feature>
<dbReference type="InterPro" id="IPR019528">
    <property type="entry name" value="PACT_domain"/>
</dbReference>
<dbReference type="PANTHER" id="PTHR43941:SF1">
    <property type="entry name" value="STRUCTURAL MAINTENANCE OF CHROMOSOMES PROTEIN 2"/>
    <property type="match status" value="1"/>
</dbReference>
<feature type="coiled-coil region" evidence="6">
    <location>
        <begin position="982"/>
        <end position="1009"/>
    </location>
</feature>
<feature type="coiled-coil region" evidence="6">
    <location>
        <begin position="1044"/>
        <end position="1138"/>
    </location>
</feature>
<evidence type="ECO:0000256" key="7">
    <source>
        <dbReference type="SAM" id="MobiDB-lite"/>
    </source>
</evidence>
<evidence type="ECO:0000256" key="3">
    <source>
        <dbReference type="ARBA" id="ARBA00022553"/>
    </source>
</evidence>
<dbReference type="EMBL" id="JAWCUI010000013">
    <property type="protein sequence ID" value="KAL1899106.1"/>
    <property type="molecule type" value="Genomic_DNA"/>
</dbReference>
<keyword evidence="3" id="KW-0597">Phosphoprotein</keyword>
<keyword evidence="2" id="KW-0963">Cytoplasm</keyword>
<keyword evidence="11" id="KW-1185">Reference proteome</keyword>
<accession>A0ABR3ZEK3</accession>
<evidence type="ECO:0000259" key="9">
    <source>
        <dbReference type="Pfam" id="PF10495"/>
    </source>
</evidence>
<evidence type="ECO:0000256" key="2">
    <source>
        <dbReference type="ARBA" id="ARBA00022490"/>
    </source>
</evidence>
<feature type="coiled-coil region" evidence="6">
    <location>
        <begin position="1162"/>
        <end position="1231"/>
    </location>
</feature>
<evidence type="ECO:0000256" key="1">
    <source>
        <dbReference type="ARBA" id="ARBA00004267"/>
    </source>
</evidence>
<feature type="domain" description="Centrosomin N-terminal motif 1" evidence="8">
    <location>
        <begin position="195"/>
        <end position="267"/>
    </location>
</feature>
<dbReference type="Pfam" id="PF10495">
    <property type="entry name" value="PACT_coil_coil"/>
    <property type="match status" value="1"/>
</dbReference>
<evidence type="ECO:0000313" key="10">
    <source>
        <dbReference type="EMBL" id="KAL1899106.1"/>
    </source>
</evidence>
<organism evidence="10 11">
    <name type="scientific">Sporothrix stenoceras</name>
    <dbReference type="NCBI Taxonomy" id="5173"/>
    <lineage>
        <taxon>Eukaryota</taxon>
        <taxon>Fungi</taxon>
        <taxon>Dikarya</taxon>
        <taxon>Ascomycota</taxon>
        <taxon>Pezizomycotina</taxon>
        <taxon>Sordariomycetes</taxon>
        <taxon>Sordariomycetidae</taxon>
        <taxon>Ophiostomatales</taxon>
        <taxon>Ophiostomataceae</taxon>
        <taxon>Sporothrix</taxon>
    </lineage>
</organism>